<proteinExistence type="predicted"/>
<dbReference type="Proteomes" id="UP001180020">
    <property type="component" value="Unassembled WGS sequence"/>
</dbReference>
<reference evidence="1" key="2">
    <citation type="submission" date="2023-06" db="EMBL/GenBank/DDBJ databases">
        <authorList>
            <person name="Ma L."/>
            <person name="Liu K.-W."/>
            <person name="Li Z."/>
            <person name="Hsiao Y.-Y."/>
            <person name="Qi Y."/>
            <person name="Fu T."/>
            <person name="Tang G."/>
            <person name="Zhang D."/>
            <person name="Sun W.-H."/>
            <person name="Liu D.-K."/>
            <person name="Li Y."/>
            <person name="Chen G.-Z."/>
            <person name="Liu X.-D."/>
            <person name="Liao X.-Y."/>
            <person name="Jiang Y.-T."/>
            <person name="Yu X."/>
            <person name="Hao Y."/>
            <person name="Huang J."/>
            <person name="Zhao X.-W."/>
            <person name="Ke S."/>
            <person name="Chen Y.-Y."/>
            <person name="Wu W.-L."/>
            <person name="Hsu J.-L."/>
            <person name="Lin Y.-F."/>
            <person name="Huang M.-D."/>
            <person name="Li C.-Y."/>
            <person name="Huang L."/>
            <person name="Wang Z.-W."/>
            <person name="Zhao X."/>
            <person name="Zhong W.-Y."/>
            <person name="Peng D.-H."/>
            <person name="Ahmad S."/>
            <person name="Lan S."/>
            <person name="Zhang J.-S."/>
            <person name="Tsai W.-C."/>
            <person name="Van De Peer Y."/>
            <person name="Liu Z.-J."/>
        </authorList>
    </citation>
    <scope>NUCLEOTIDE SEQUENCE</scope>
    <source>
        <strain evidence="1">CP</strain>
        <tissue evidence="1">Leaves</tissue>
    </source>
</reference>
<organism evidence="1 2">
    <name type="scientific">Acorus calamus</name>
    <name type="common">Sweet flag</name>
    <dbReference type="NCBI Taxonomy" id="4465"/>
    <lineage>
        <taxon>Eukaryota</taxon>
        <taxon>Viridiplantae</taxon>
        <taxon>Streptophyta</taxon>
        <taxon>Embryophyta</taxon>
        <taxon>Tracheophyta</taxon>
        <taxon>Spermatophyta</taxon>
        <taxon>Magnoliopsida</taxon>
        <taxon>Liliopsida</taxon>
        <taxon>Acoraceae</taxon>
        <taxon>Acorus</taxon>
    </lineage>
</organism>
<keyword evidence="2" id="KW-1185">Reference proteome</keyword>
<accession>A0AAV9CTC9</accession>
<comment type="caution">
    <text evidence="1">The sequence shown here is derived from an EMBL/GenBank/DDBJ whole genome shotgun (WGS) entry which is preliminary data.</text>
</comment>
<evidence type="ECO:0000313" key="2">
    <source>
        <dbReference type="Proteomes" id="UP001180020"/>
    </source>
</evidence>
<dbReference type="EMBL" id="JAUJYO010000017">
    <property type="protein sequence ID" value="KAK1291308.1"/>
    <property type="molecule type" value="Genomic_DNA"/>
</dbReference>
<dbReference type="AlphaFoldDB" id="A0AAV9CTC9"/>
<protein>
    <submittedName>
        <fullName evidence="1">Uncharacterized protein</fullName>
    </submittedName>
</protein>
<name>A0AAV9CTC9_ACOCL</name>
<sequence length="61" mass="7128">MSTIKGQFFENLEGDPDFAERMEKYNKYQHDYVRRLKANAVRGEIVTFDFLHKVASLGDSN</sequence>
<reference evidence="1" key="1">
    <citation type="journal article" date="2023" name="Nat. Commun.">
        <title>Diploid and tetraploid genomes of Acorus and the evolution of monocots.</title>
        <authorList>
            <person name="Ma L."/>
            <person name="Liu K.W."/>
            <person name="Li Z."/>
            <person name="Hsiao Y.Y."/>
            <person name="Qi Y."/>
            <person name="Fu T."/>
            <person name="Tang G.D."/>
            <person name="Zhang D."/>
            <person name="Sun W.H."/>
            <person name="Liu D.K."/>
            <person name="Li Y."/>
            <person name="Chen G.Z."/>
            <person name="Liu X.D."/>
            <person name="Liao X.Y."/>
            <person name="Jiang Y.T."/>
            <person name="Yu X."/>
            <person name="Hao Y."/>
            <person name="Huang J."/>
            <person name="Zhao X.W."/>
            <person name="Ke S."/>
            <person name="Chen Y.Y."/>
            <person name="Wu W.L."/>
            <person name="Hsu J.L."/>
            <person name="Lin Y.F."/>
            <person name="Huang M.D."/>
            <person name="Li C.Y."/>
            <person name="Huang L."/>
            <person name="Wang Z.W."/>
            <person name="Zhao X."/>
            <person name="Zhong W.Y."/>
            <person name="Peng D.H."/>
            <person name="Ahmad S."/>
            <person name="Lan S."/>
            <person name="Zhang J.S."/>
            <person name="Tsai W.C."/>
            <person name="Van de Peer Y."/>
            <person name="Liu Z.J."/>
        </authorList>
    </citation>
    <scope>NUCLEOTIDE SEQUENCE</scope>
    <source>
        <strain evidence="1">CP</strain>
    </source>
</reference>
<gene>
    <name evidence="1" type="ORF">QJS10_CPB17g00492</name>
</gene>
<evidence type="ECO:0000313" key="1">
    <source>
        <dbReference type="EMBL" id="KAK1291308.1"/>
    </source>
</evidence>